<organism evidence="5 6">
    <name type="scientific">Crassostrea virginica</name>
    <name type="common">Eastern oyster</name>
    <dbReference type="NCBI Taxonomy" id="6565"/>
    <lineage>
        <taxon>Eukaryota</taxon>
        <taxon>Metazoa</taxon>
        <taxon>Spiralia</taxon>
        <taxon>Lophotrochozoa</taxon>
        <taxon>Mollusca</taxon>
        <taxon>Bivalvia</taxon>
        <taxon>Autobranchia</taxon>
        <taxon>Pteriomorphia</taxon>
        <taxon>Ostreida</taxon>
        <taxon>Ostreoidea</taxon>
        <taxon>Ostreidae</taxon>
        <taxon>Crassostrea</taxon>
    </lineage>
</organism>
<name>A0A8B8B469_CRAVI</name>
<feature type="compositionally biased region" description="Basic and acidic residues" evidence="3">
    <location>
        <begin position="466"/>
        <end position="475"/>
    </location>
</feature>
<evidence type="ECO:0000256" key="3">
    <source>
        <dbReference type="SAM" id="MobiDB-lite"/>
    </source>
</evidence>
<evidence type="ECO:0000313" key="5">
    <source>
        <dbReference type="Proteomes" id="UP000694844"/>
    </source>
</evidence>
<reference evidence="6" key="1">
    <citation type="submission" date="2025-08" db="UniProtKB">
        <authorList>
            <consortium name="RefSeq"/>
        </authorList>
    </citation>
    <scope>IDENTIFICATION</scope>
    <source>
        <tissue evidence="6">Whole sample</tissue>
    </source>
</reference>
<evidence type="ECO:0000256" key="1">
    <source>
        <dbReference type="ARBA" id="ARBA00001968"/>
    </source>
</evidence>
<sequence length="475" mass="54166">MNSVNNIRPTKSRSIRTCIAVLLTKLRSGLDNQMLATLFNMKKFQIRRAVHSARKALMEGFVPQHLGFAHVSRDEIIQQHTRPLAQEMFSNIDSTSAILVLDGTYIYIQKSGNYTFSRRSYSLHKHRPLLKPMMIVSTTGYIITVLGPYLPDAKNNDSSILNHSIQSNTEDIKRWIQEEDVFVVDRGFRDSESLLQDLGITVQMPAFLQKGQKQLNTEEAICSRLVTKVRWVVESVNGRIKTWKFLGKTLPNSQIPFIGDYLRIVCSICNKYRSSVDSSAHDMDVEIACKMKALAKQSNELQEFVQENGLDKRCMKWNSLDAADECTLQLPKLTEDEIRNLTIGVYQLKTAKSYSSEHFTTDGLFEVLISDEIPDIVCAKIQSRHISAKKCLLWVKYNDVTITSWYCCCKNGARVVGMCGHIACIVWFLSYGRYHRESISGVRDWTSTVEDAAREIDFSDSDEDDGVTRDHDEEE</sequence>
<evidence type="ECO:0000313" key="6">
    <source>
        <dbReference type="RefSeq" id="XP_022297454.1"/>
    </source>
</evidence>
<keyword evidence="2" id="KW-0479">Metal-binding</keyword>
<dbReference type="GO" id="GO:0046872">
    <property type="term" value="F:metal ion binding"/>
    <property type="evidence" value="ECO:0007669"/>
    <property type="project" value="UniProtKB-KW"/>
</dbReference>
<proteinExistence type="predicted"/>
<dbReference type="AlphaFoldDB" id="A0A8B8B469"/>
<dbReference type="GeneID" id="111106875"/>
<feature type="region of interest" description="Disordered" evidence="3">
    <location>
        <begin position="454"/>
        <end position="475"/>
    </location>
</feature>
<dbReference type="Proteomes" id="UP000694844">
    <property type="component" value="Chromosome 8"/>
</dbReference>
<comment type="cofactor">
    <cofactor evidence="1">
        <name>a divalent metal cation</name>
        <dbReference type="ChEBI" id="CHEBI:60240"/>
    </cofactor>
</comment>
<dbReference type="OrthoDB" id="6123358at2759"/>
<dbReference type="PANTHER" id="PTHR23080">
    <property type="entry name" value="THAP DOMAIN PROTEIN"/>
    <property type="match status" value="1"/>
</dbReference>
<dbReference type="KEGG" id="cvn:111106875"/>
<evidence type="ECO:0000256" key="2">
    <source>
        <dbReference type="ARBA" id="ARBA00022723"/>
    </source>
</evidence>
<evidence type="ECO:0000259" key="4">
    <source>
        <dbReference type="Pfam" id="PF13359"/>
    </source>
</evidence>
<dbReference type="RefSeq" id="XP_022297454.1">
    <property type="nucleotide sequence ID" value="XM_022441746.1"/>
</dbReference>
<protein>
    <submittedName>
        <fullName evidence="6">Uncharacterized protein LOC111106875</fullName>
    </submittedName>
</protein>
<dbReference type="InterPro" id="IPR027806">
    <property type="entry name" value="HARBI1_dom"/>
</dbReference>
<gene>
    <name evidence="6" type="primary">LOC111106875</name>
</gene>
<dbReference type="Pfam" id="PF13359">
    <property type="entry name" value="DDE_Tnp_4"/>
    <property type="match status" value="1"/>
</dbReference>
<keyword evidence="5" id="KW-1185">Reference proteome</keyword>
<accession>A0A8B8B469</accession>
<feature type="domain" description="DDE Tnp4" evidence="4">
    <location>
        <begin position="101"/>
        <end position="270"/>
    </location>
</feature>